<reference evidence="5" key="1">
    <citation type="submission" date="2019-09" db="EMBL/GenBank/DDBJ databases">
        <authorList>
            <person name="Teo W.F.A."/>
            <person name="Duangmal K."/>
        </authorList>
    </citation>
    <scope>NUCLEOTIDE SEQUENCE [LARGE SCALE GENOMIC DNA]</scope>
    <source>
        <strain evidence="5">K81G1</strain>
    </source>
</reference>
<organism evidence="5 6">
    <name type="scientific">Amycolatopsis acidicola</name>
    <dbReference type="NCBI Taxonomy" id="2596893"/>
    <lineage>
        <taxon>Bacteria</taxon>
        <taxon>Bacillati</taxon>
        <taxon>Actinomycetota</taxon>
        <taxon>Actinomycetes</taxon>
        <taxon>Pseudonocardiales</taxon>
        <taxon>Pseudonocardiaceae</taxon>
        <taxon>Amycolatopsis</taxon>
    </lineage>
</organism>
<gene>
    <name evidence="5" type="ORF">FPZ12_002455</name>
</gene>
<dbReference type="InterPro" id="IPR036291">
    <property type="entry name" value="NAD(P)-bd_dom_sf"/>
</dbReference>
<dbReference type="Pfam" id="PF13561">
    <property type="entry name" value="adh_short_C2"/>
    <property type="match status" value="1"/>
</dbReference>
<dbReference type="SUPFAM" id="SSF51735">
    <property type="entry name" value="NAD(P)-binding Rossmann-fold domains"/>
    <property type="match status" value="1"/>
</dbReference>
<feature type="domain" description="Ketoreductase" evidence="4">
    <location>
        <begin position="155"/>
        <end position="317"/>
    </location>
</feature>
<dbReference type="InterPro" id="IPR051122">
    <property type="entry name" value="SDR_DHRS6-like"/>
</dbReference>
<dbReference type="OrthoDB" id="9803333at2"/>
<dbReference type="PANTHER" id="PTHR43477">
    <property type="entry name" value="DIHYDROANTICAPSIN 7-DEHYDROGENASE"/>
    <property type="match status" value="1"/>
</dbReference>
<dbReference type="InterPro" id="IPR057326">
    <property type="entry name" value="KR_dom"/>
</dbReference>
<dbReference type="PROSITE" id="PS00061">
    <property type="entry name" value="ADH_SHORT"/>
    <property type="match status" value="1"/>
</dbReference>
<evidence type="ECO:0000256" key="1">
    <source>
        <dbReference type="ARBA" id="ARBA00006484"/>
    </source>
</evidence>
<dbReference type="CDD" id="cd05233">
    <property type="entry name" value="SDR_c"/>
    <property type="match status" value="1"/>
</dbReference>
<comment type="caution">
    <text evidence="5">The sequence shown here is derived from an EMBL/GenBank/DDBJ whole genome shotgun (WGS) entry which is preliminary data.</text>
</comment>
<evidence type="ECO:0000256" key="3">
    <source>
        <dbReference type="SAM" id="MobiDB-lite"/>
    </source>
</evidence>
<feature type="compositionally biased region" description="Basic and acidic residues" evidence="3">
    <location>
        <begin position="41"/>
        <end position="50"/>
    </location>
</feature>
<evidence type="ECO:0000313" key="5">
    <source>
        <dbReference type="EMBL" id="KAA9166561.1"/>
    </source>
</evidence>
<evidence type="ECO:0000256" key="2">
    <source>
        <dbReference type="ARBA" id="ARBA00023002"/>
    </source>
</evidence>
<protein>
    <submittedName>
        <fullName evidence="5">SDR family oxidoreductase</fullName>
    </submittedName>
</protein>
<dbReference type="PRINTS" id="PR00081">
    <property type="entry name" value="GDHRDH"/>
</dbReference>
<dbReference type="Proteomes" id="UP000319769">
    <property type="component" value="Unassembled WGS sequence"/>
</dbReference>
<dbReference type="PRINTS" id="PR00080">
    <property type="entry name" value="SDRFAMILY"/>
</dbReference>
<dbReference type="PANTHER" id="PTHR43477:SF1">
    <property type="entry name" value="DIHYDROANTICAPSIN 7-DEHYDROGENASE"/>
    <property type="match status" value="1"/>
</dbReference>
<dbReference type="Gene3D" id="3.40.50.720">
    <property type="entry name" value="NAD(P)-binding Rossmann-like Domain"/>
    <property type="match status" value="1"/>
</dbReference>
<dbReference type="EMBL" id="VMNW02000002">
    <property type="protein sequence ID" value="KAA9166561.1"/>
    <property type="molecule type" value="Genomic_DNA"/>
</dbReference>
<dbReference type="AlphaFoldDB" id="A0A5N0VPM1"/>
<comment type="similarity">
    <text evidence="1">Belongs to the short-chain dehydrogenases/reductases (SDR) family.</text>
</comment>
<name>A0A5N0VPM1_9PSEU</name>
<evidence type="ECO:0000259" key="4">
    <source>
        <dbReference type="SMART" id="SM00822"/>
    </source>
</evidence>
<dbReference type="InterPro" id="IPR002347">
    <property type="entry name" value="SDR_fam"/>
</dbReference>
<dbReference type="FunFam" id="3.40.50.720:FF:000084">
    <property type="entry name" value="Short-chain dehydrogenase reductase"/>
    <property type="match status" value="1"/>
</dbReference>
<keyword evidence="6" id="KW-1185">Reference proteome</keyword>
<proteinExistence type="inferred from homology"/>
<accession>A0A5N0VPM1</accession>
<evidence type="ECO:0000313" key="6">
    <source>
        <dbReference type="Proteomes" id="UP000319769"/>
    </source>
</evidence>
<keyword evidence="2" id="KW-0560">Oxidoreductase</keyword>
<feature type="region of interest" description="Disordered" evidence="3">
    <location>
        <begin position="34"/>
        <end position="78"/>
    </location>
</feature>
<dbReference type="SMART" id="SM00822">
    <property type="entry name" value="PKS_KR"/>
    <property type="match status" value="1"/>
</dbReference>
<dbReference type="GO" id="GO:0016491">
    <property type="term" value="F:oxidoreductase activity"/>
    <property type="evidence" value="ECO:0007669"/>
    <property type="project" value="UniProtKB-KW"/>
</dbReference>
<dbReference type="InterPro" id="IPR020904">
    <property type="entry name" value="Sc_DH/Rdtase_CS"/>
</dbReference>
<sequence length="383" mass="40157">MAFARRGADASFGVAVGGARHDLLLQPLRRRFRAPARRSRTRDGHRRDPVRLGAGGHSGVHVHQPRGRPGHVRAIGCPRNLDPRVRRSRRRGGHALHDRHAPAVHRPVLAALGAGADDQARAGFRPRRIPFLRGLRRTRAPGPSRREGRPVTGDQVAVVTGGASGIGAAVGVLLRAKGYTVVVADLDGDEPVDVADGASVHAFAARLGDSFGRVDLVVHCAGTVATGAVDTMDEHADAEWDRVFAVNVTAVWAVSRALLPMMGEGAAIVVVASAAGLRPIAEMAAYVASKSAVIGLSRSMAVDLAPRGIRVNCVCPGLVDTPMARAAQRKRSPGARAGVAERRGYLIDRDGTAEELAEAIVLAGTNGYLTGSTIAVDGGRSLH</sequence>